<evidence type="ECO:0000313" key="1">
    <source>
        <dbReference type="EMBL" id="GGM53851.1"/>
    </source>
</evidence>
<sequence length="79" mass="8642">MSTPRILPDLTPGGLAMSEQFLDGSWRDDLGRTLYEAIAEKVGDVDARALWLAACDLVEQRTVSVHRARRLTAIEGGMA</sequence>
<dbReference type="RefSeq" id="WP_190253735.1">
    <property type="nucleotide sequence ID" value="NZ_BMPI01000035.1"/>
</dbReference>
<reference evidence="1" key="2">
    <citation type="submission" date="2020-09" db="EMBL/GenBank/DDBJ databases">
        <authorList>
            <person name="Sun Q."/>
            <person name="Ohkuma M."/>
        </authorList>
    </citation>
    <scope>NUCLEOTIDE SEQUENCE</scope>
    <source>
        <strain evidence="1">JCM 19831</strain>
    </source>
</reference>
<organism evidence="1 2">
    <name type="scientific">Dactylosporangium sucinum</name>
    <dbReference type="NCBI Taxonomy" id="1424081"/>
    <lineage>
        <taxon>Bacteria</taxon>
        <taxon>Bacillati</taxon>
        <taxon>Actinomycetota</taxon>
        <taxon>Actinomycetes</taxon>
        <taxon>Micromonosporales</taxon>
        <taxon>Micromonosporaceae</taxon>
        <taxon>Dactylosporangium</taxon>
    </lineage>
</organism>
<dbReference type="EMBL" id="BMPI01000035">
    <property type="protein sequence ID" value="GGM53851.1"/>
    <property type="molecule type" value="Genomic_DNA"/>
</dbReference>
<keyword evidence="2" id="KW-1185">Reference proteome</keyword>
<dbReference type="Proteomes" id="UP000642070">
    <property type="component" value="Unassembled WGS sequence"/>
</dbReference>
<accession>A0A917U417</accession>
<gene>
    <name evidence="1" type="ORF">GCM10007977_064300</name>
</gene>
<name>A0A917U417_9ACTN</name>
<comment type="caution">
    <text evidence="1">The sequence shown here is derived from an EMBL/GenBank/DDBJ whole genome shotgun (WGS) entry which is preliminary data.</text>
</comment>
<reference evidence="1" key="1">
    <citation type="journal article" date="2014" name="Int. J. Syst. Evol. Microbiol.">
        <title>Complete genome sequence of Corynebacterium casei LMG S-19264T (=DSM 44701T), isolated from a smear-ripened cheese.</title>
        <authorList>
            <consortium name="US DOE Joint Genome Institute (JGI-PGF)"/>
            <person name="Walter F."/>
            <person name="Albersmeier A."/>
            <person name="Kalinowski J."/>
            <person name="Ruckert C."/>
        </authorList>
    </citation>
    <scope>NUCLEOTIDE SEQUENCE</scope>
    <source>
        <strain evidence="1">JCM 19831</strain>
    </source>
</reference>
<proteinExistence type="predicted"/>
<evidence type="ECO:0000313" key="2">
    <source>
        <dbReference type="Proteomes" id="UP000642070"/>
    </source>
</evidence>
<dbReference type="AlphaFoldDB" id="A0A917U417"/>
<protein>
    <submittedName>
        <fullName evidence="1">Uncharacterized protein</fullName>
    </submittedName>
</protein>